<gene>
    <name evidence="3" type="ORF">C5468_25400</name>
</gene>
<name>A0A4V2X3W7_PHOLU</name>
<feature type="compositionally biased region" description="Polar residues" evidence="2">
    <location>
        <begin position="1420"/>
        <end position="1453"/>
    </location>
</feature>
<dbReference type="InterPro" id="IPR008619">
    <property type="entry name" value="Filamentous_hemagglutn_rpt"/>
</dbReference>
<feature type="region of interest" description="Disordered" evidence="2">
    <location>
        <begin position="1420"/>
        <end position="1459"/>
    </location>
</feature>
<feature type="compositionally biased region" description="Polar residues" evidence="2">
    <location>
        <begin position="1480"/>
        <end position="1497"/>
    </location>
</feature>
<evidence type="ECO:0000256" key="1">
    <source>
        <dbReference type="ARBA" id="ARBA00022656"/>
    </source>
</evidence>
<evidence type="ECO:0000313" key="3">
    <source>
        <dbReference type="EMBL" id="TDB42055.1"/>
    </source>
</evidence>
<dbReference type="EMBL" id="PUJX01000070">
    <property type="protein sequence ID" value="TDB42055.1"/>
    <property type="molecule type" value="Genomic_DNA"/>
</dbReference>
<proteinExistence type="predicted"/>
<protein>
    <recommendedName>
        <fullName evidence="5">Adhesin</fullName>
    </recommendedName>
</protein>
<organism evidence="3 4">
    <name type="scientific">Photorhabdus luminescens subsp. mexicana</name>
    <dbReference type="NCBI Taxonomy" id="2100167"/>
    <lineage>
        <taxon>Bacteria</taxon>
        <taxon>Pseudomonadati</taxon>
        <taxon>Pseudomonadota</taxon>
        <taxon>Gammaproteobacteria</taxon>
        <taxon>Enterobacterales</taxon>
        <taxon>Morganellaceae</taxon>
        <taxon>Photorhabdus</taxon>
    </lineage>
</organism>
<dbReference type="Pfam" id="PF13332">
    <property type="entry name" value="Fil_haemagg_2"/>
    <property type="match status" value="5"/>
</dbReference>
<reference evidence="3 4" key="1">
    <citation type="journal article" date="2019" name="Int. J. Syst. Evol. Microbiol.">
        <title>Photorhabdus khanii subsp. guanajuatensis subsp. nov., isolated from Heterorhabditis atacamensis, and Photorhabdus luminescens subsp. mexicana subsp. nov., isolated from Heterorhabditis mexicana entomopathogenic nematodes.</title>
        <authorList>
            <person name="Machado R.A.R."/>
            <person name="Bruno P."/>
            <person name="Arce C.C.M."/>
            <person name="Liechti N."/>
            <person name="Kohler A."/>
            <person name="Bernal J."/>
            <person name="Bruggmann R."/>
            <person name="Turlings T.C.J."/>
        </authorList>
    </citation>
    <scope>NUCLEOTIDE SEQUENCE [LARGE SCALE GENOMIC DNA]</scope>
    <source>
        <strain evidence="3 4">MEX47-22</strain>
    </source>
</reference>
<evidence type="ECO:0008006" key="5">
    <source>
        <dbReference type="Google" id="ProtNLM"/>
    </source>
</evidence>
<accession>A0A4V2X3W7</accession>
<feature type="region of interest" description="Disordered" evidence="2">
    <location>
        <begin position="498"/>
        <end position="518"/>
    </location>
</feature>
<dbReference type="GO" id="GO:0003824">
    <property type="term" value="F:catalytic activity"/>
    <property type="evidence" value="ECO:0007669"/>
    <property type="project" value="UniProtKB-ARBA"/>
</dbReference>
<keyword evidence="1" id="KW-0800">Toxin</keyword>
<sequence length="1572" mass="168473">INQSLKNEQGLVSGGKQLTIEDKTQKLTVNNQQGTLTGSEKVKIKANALSGGGQIVSPGDIEVKLKQDFHNTGNIAADGKLSLETDGNIINDSTIQAEQAYLEAQNLTNTQAAEISARKTRVNIRETLTNTGLIDGELTHLTASVLDNTGTGRIYGDHIALKTGTLNNTAKDNKAAIIAARDQLDIGTGTLNNNNHAQIYSMGDMHIGGQLDNTLTATGQARELNNHAAVIEAGNNLKIQADQINNTNAGLVTKVVETEKSQRHEAVLNGHATRYDWSQVDTSYRNKYGIQRAIMPDGSGSEEFHEYQYTRTVNETQIKESDPGKILSGGNMTLNSTMLTNNDSQIVAGGILGGDIDELHNNATKGERITTDEGKQIHWYAKKKKRRLRGTKIIQGKDREDYNPAPITETIDLKALAWQGNTRPNSTGITIGDRQTSRVQSAPTGINLTSRMTEAGEVTFTNATINAITLPNRDIPTDRPLLSPTGQQAEQTLSSGTVALPNRDPLTEHPTLSPTGQQTEQILSSATVALPNRDALTEHPVLPPAQQTERVLPPATVILPNRGTLDDRPLVLPTGQQFELTLPSDTVKGQSVEPLIRIVAPDTRLPDNSLFVVQPGSDSHYLVETDPKFTQYKKWLGTDYMQQQLTRDPALAHKRLGDGFYEQRLVRDQITQLTGQRYLAGHNNDETQFKALMEAGVAFSKQQQLTPGIALSPSQMALLTSDIIWLTNRTVTLPNGTTQVVAVPQVYARVNKGDLTGDGALLSGKNVTINSRRDITNSGTIRGREVTQLTANNLTNSGFIQSGKVDLTARQDITNLGGQIRGRDRVSAQADRDITSASTLRGEGADRWQDRPAGIYVQNDNGTLSLKALNNIRLTASDVENAGKDSHTEIVAGRDLTLDTLKVQHTENSNGREYNSRYLTQQTEIGSRVNSRGNLNIQAGQDISLTASQLGAQNSVTLLAGQDIHLNAAQTLHHQTDNGYKAHQISGKVSHISSGDKLALNAGRDITTQSTMTAKGPVQLVANRDIHLNAAQKSYHLVDNGYEVRQTSKEVSHIFSNDKLSLNAGRDISTQATVMAAESSAQLIAGRNMTHGAIEQTDYEARKGHKRQVIDEHRRQQVTEITSGKNTTLTAGHDLILKGTQVQAQNDIAAQAGHDIALKSVTESDYHFFEETKTKRKRFSKTTTHTVREDFVTHEKGAILSGNNVQVVADHNITMLGSAVAGEQKVAVIAGNDINVMSSAEQQTHYSMTQKKKSGLFSSGGIGFTIGKAKQKSTTDIDSKLSKGSTVGSSQGSVTLNAGQQLNIHGSDAVAGRDMQLSGQNINITSAENSHTAITKTEQKQSGLTVALSGTAGGALNSAVQTVQAANNESDSRIKALQGTKAALSGVQAVQAARLADAKGGDDKANNNLIGVNLSYGSQSSRSELKQHQTTQQGSSLMTGDNLTLTAAGTPDQNGDIRIQGGQLQAGKDLQLNASRDIQLSSSQNTEQTTGKNSSRGGSLGVGFTAGPGGTDINLSASANYGKGRESGNGVSHNETTLDAGQTVTLNAGRDATLKGAQVSGEQITADVKRHL</sequence>
<dbReference type="Pfam" id="PF05594">
    <property type="entry name" value="Fil_haemagg"/>
    <property type="match status" value="5"/>
</dbReference>
<feature type="compositionally biased region" description="Gly residues" evidence="2">
    <location>
        <begin position="1498"/>
        <end position="1510"/>
    </location>
</feature>
<comment type="caution">
    <text evidence="3">The sequence shown here is derived from an EMBL/GenBank/DDBJ whole genome shotgun (WGS) entry which is preliminary data.</text>
</comment>
<dbReference type="RefSeq" id="WP_192900939.1">
    <property type="nucleotide sequence ID" value="NZ_CAWOLF010000070.1"/>
</dbReference>
<dbReference type="Proteomes" id="UP000295550">
    <property type="component" value="Unassembled WGS sequence"/>
</dbReference>
<evidence type="ECO:0000256" key="2">
    <source>
        <dbReference type="SAM" id="MobiDB-lite"/>
    </source>
</evidence>
<evidence type="ECO:0000313" key="4">
    <source>
        <dbReference type="Proteomes" id="UP000295550"/>
    </source>
</evidence>
<dbReference type="InterPro" id="IPR025157">
    <property type="entry name" value="Hemagglutinin_rpt"/>
</dbReference>
<feature type="region of interest" description="Disordered" evidence="2">
    <location>
        <begin position="1480"/>
        <end position="1536"/>
    </location>
</feature>
<dbReference type="GO" id="GO:0090729">
    <property type="term" value="F:toxin activity"/>
    <property type="evidence" value="ECO:0007669"/>
    <property type="project" value="UniProtKB-KW"/>
</dbReference>
<feature type="non-terminal residue" evidence="3">
    <location>
        <position position="1572"/>
    </location>
</feature>
<feature type="non-terminal residue" evidence="3">
    <location>
        <position position="1"/>
    </location>
</feature>